<name>A0ABM9AQH6_9BACT</name>
<keyword evidence="1" id="KW-1133">Transmembrane helix</keyword>
<comment type="caution">
    <text evidence="2">The sequence shown here is derived from an EMBL/GenBank/DDBJ whole genome shotgun (WGS) entry which is preliminary data.</text>
</comment>
<keyword evidence="1" id="KW-0812">Transmembrane</keyword>
<feature type="transmembrane region" description="Helical" evidence="1">
    <location>
        <begin position="7"/>
        <end position="27"/>
    </location>
</feature>
<feature type="transmembrane region" description="Helical" evidence="1">
    <location>
        <begin position="47"/>
        <end position="70"/>
    </location>
</feature>
<dbReference type="RefSeq" id="WP_238806633.1">
    <property type="nucleotide sequence ID" value="NZ_CAKLPY010000002.1"/>
</dbReference>
<protein>
    <recommendedName>
        <fullName evidence="4">DUF2905 domain-containing protein</fullName>
    </recommendedName>
</protein>
<dbReference type="PANTHER" id="PTHR36443">
    <property type="entry name" value="BSR5223 PROTEIN"/>
    <property type="match status" value="1"/>
</dbReference>
<proteinExistence type="predicted"/>
<dbReference type="Proteomes" id="UP000837932">
    <property type="component" value="Unassembled WGS sequence"/>
</dbReference>
<evidence type="ECO:0000256" key="1">
    <source>
        <dbReference type="SAM" id="Phobius"/>
    </source>
</evidence>
<keyword evidence="3" id="KW-1185">Reference proteome</keyword>
<dbReference type="EMBL" id="CAKLPY010000002">
    <property type="protein sequence ID" value="CAH0996064.1"/>
    <property type="molecule type" value="Genomic_DNA"/>
</dbReference>
<evidence type="ECO:0008006" key="4">
    <source>
        <dbReference type="Google" id="ProtNLM"/>
    </source>
</evidence>
<dbReference type="InterPro" id="IPR021320">
    <property type="entry name" value="DUF2905"/>
</dbReference>
<keyword evidence="1" id="KW-0472">Membrane</keyword>
<sequence>MNQNTGKYLILIGSVLLLIGIFIYYFSDKLHWFGRLPGDIHYENKNFKFSFPLVTMLIISLLLNLILYLVKKFF</sequence>
<evidence type="ECO:0000313" key="2">
    <source>
        <dbReference type="EMBL" id="CAH0996064.1"/>
    </source>
</evidence>
<organism evidence="2 3">
    <name type="scientific">Emticicia aquatica</name>
    <dbReference type="NCBI Taxonomy" id="1681835"/>
    <lineage>
        <taxon>Bacteria</taxon>
        <taxon>Pseudomonadati</taxon>
        <taxon>Bacteroidota</taxon>
        <taxon>Cytophagia</taxon>
        <taxon>Cytophagales</taxon>
        <taxon>Leadbetterellaceae</taxon>
        <taxon>Emticicia</taxon>
    </lineage>
</organism>
<dbReference type="Pfam" id="PF11146">
    <property type="entry name" value="DUF2905"/>
    <property type="match status" value="1"/>
</dbReference>
<reference evidence="2" key="1">
    <citation type="submission" date="2021-12" db="EMBL/GenBank/DDBJ databases">
        <authorList>
            <person name="Rodrigo-Torres L."/>
            <person name="Arahal R. D."/>
            <person name="Lucena T."/>
        </authorList>
    </citation>
    <scope>NUCLEOTIDE SEQUENCE</scope>
    <source>
        <strain evidence="2">CECT 8858</strain>
    </source>
</reference>
<gene>
    <name evidence="2" type="ORF">EMA8858_02194</name>
</gene>
<evidence type="ECO:0000313" key="3">
    <source>
        <dbReference type="Proteomes" id="UP000837932"/>
    </source>
</evidence>
<dbReference type="PANTHER" id="PTHR36443:SF1">
    <property type="entry name" value="BSR5223 PROTEIN"/>
    <property type="match status" value="1"/>
</dbReference>
<accession>A0ABM9AQH6</accession>